<dbReference type="EMBL" id="VEPZ02001782">
    <property type="protein sequence ID" value="KAE8655029.1"/>
    <property type="molecule type" value="Genomic_DNA"/>
</dbReference>
<dbReference type="PRINTS" id="PR00625">
    <property type="entry name" value="JDOMAIN"/>
</dbReference>
<feature type="domain" description="J" evidence="1">
    <location>
        <begin position="63"/>
        <end position="130"/>
    </location>
</feature>
<dbReference type="SUPFAM" id="SSF46565">
    <property type="entry name" value="Chaperone J-domain"/>
    <property type="match status" value="1"/>
</dbReference>
<dbReference type="PANTHER" id="PTHR44240:SF33">
    <property type="entry name" value="OS03G0244950 PROTEIN"/>
    <property type="match status" value="1"/>
</dbReference>
<name>A0A6A2X9E5_HIBSY</name>
<dbReference type="InterPro" id="IPR052276">
    <property type="entry name" value="Diphthamide-biosynth_chaperone"/>
</dbReference>
<dbReference type="Pfam" id="PF00226">
    <property type="entry name" value="DnaJ"/>
    <property type="match status" value="1"/>
</dbReference>
<dbReference type="Proteomes" id="UP000436088">
    <property type="component" value="Unassembled WGS sequence"/>
</dbReference>
<dbReference type="AlphaFoldDB" id="A0A6A2X9E5"/>
<dbReference type="SMART" id="SM00271">
    <property type="entry name" value="DnaJ"/>
    <property type="match status" value="1"/>
</dbReference>
<dbReference type="Gene3D" id="1.10.287.110">
    <property type="entry name" value="DnaJ domain"/>
    <property type="match status" value="1"/>
</dbReference>
<evidence type="ECO:0000313" key="2">
    <source>
        <dbReference type="EMBL" id="KAE8655029.1"/>
    </source>
</evidence>
<evidence type="ECO:0000313" key="3">
    <source>
        <dbReference type="Proteomes" id="UP000436088"/>
    </source>
</evidence>
<dbReference type="PANTHER" id="PTHR44240">
    <property type="entry name" value="DNAJ DOMAIN (PROKARYOTIC HEAT SHOCK PROTEIN)-RELATED"/>
    <property type="match status" value="1"/>
</dbReference>
<protein>
    <submittedName>
        <fullName evidence="2">Chaperone protein dnaJ 11</fullName>
    </submittedName>
</protein>
<dbReference type="InterPro" id="IPR036869">
    <property type="entry name" value="J_dom_sf"/>
</dbReference>
<dbReference type="PROSITE" id="PS50076">
    <property type="entry name" value="DNAJ_2"/>
    <property type="match status" value="1"/>
</dbReference>
<gene>
    <name evidence="2" type="ORF">F3Y22_tig00117034pilonHSYRG00521</name>
</gene>
<evidence type="ECO:0000259" key="1">
    <source>
        <dbReference type="PROSITE" id="PS50076"/>
    </source>
</evidence>
<reference evidence="2" key="1">
    <citation type="submission" date="2019-09" db="EMBL/GenBank/DDBJ databases">
        <title>Draft genome information of white flower Hibiscus syriacus.</title>
        <authorList>
            <person name="Kim Y.-M."/>
        </authorList>
    </citation>
    <scope>NUCLEOTIDE SEQUENCE [LARGE SCALE GENOMIC DNA]</scope>
    <source>
        <strain evidence="2">YM2019G1</strain>
    </source>
</reference>
<dbReference type="PROSITE" id="PS00636">
    <property type="entry name" value="DNAJ_1"/>
    <property type="match status" value="1"/>
</dbReference>
<keyword evidence="3" id="KW-1185">Reference proteome</keyword>
<dbReference type="OrthoDB" id="445556at2759"/>
<comment type="caution">
    <text evidence="2">The sequence shown here is derived from an EMBL/GenBank/DDBJ whole genome shotgun (WGS) entry which is preliminary data.</text>
</comment>
<organism evidence="2 3">
    <name type="scientific">Hibiscus syriacus</name>
    <name type="common">Rose of Sharon</name>
    <dbReference type="NCBI Taxonomy" id="106335"/>
    <lineage>
        <taxon>Eukaryota</taxon>
        <taxon>Viridiplantae</taxon>
        <taxon>Streptophyta</taxon>
        <taxon>Embryophyta</taxon>
        <taxon>Tracheophyta</taxon>
        <taxon>Spermatophyta</taxon>
        <taxon>Magnoliopsida</taxon>
        <taxon>eudicotyledons</taxon>
        <taxon>Gunneridae</taxon>
        <taxon>Pentapetalae</taxon>
        <taxon>rosids</taxon>
        <taxon>malvids</taxon>
        <taxon>Malvales</taxon>
        <taxon>Malvaceae</taxon>
        <taxon>Malvoideae</taxon>
        <taxon>Hibiscus</taxon>
    </lineage>
</organism>
<proteinExistence type="predicted"/>
<sequence length="158" mass="17262">MLSPLPISNSLPGYSISPPSTPRVRLRPTLAASSATATFTSNQQKASTSSGYLSRPGMASCTSLYEVLGISVGASSQEIKAAYRRLARVFHPDVVAIDLKDSSADEFMKIHAAYSTLSDPEKRAVYDSKLTWRCQRPLTLDSSFSGYTGRSWETDQCW</sequence>
<dbReference type="CDD" id="cd06257">
    <property type="entry name" value="DnaJ"/>
    <property type="match status" value="1"/>
</dbReference>
<dbReference type="InterPro" id="IPR018253">
    <property type="entry name" value="DnaJ_domain_CS"/>
</dbReference>
<accession>A0A6A2X9E5</accession>
<dbReference type="InterPro" id="IPR001623">
    <property type="entry name" value="DnaJ_domain"/>
</dbReference>